<name>A0A182WN60_9DIPT</name>
<sequence length="47" mass="5429">MSELKQSFGSLTSGKYKKVREILRIYMEEQANVEDEMVARSEVIFSA</sequence>
<evidence type="ECO:0000313" key="2">
    <source>
        <dbReference type="Proteomes" id="UP000075920"/>
    </source>
</evidence>
<dbReference type="AlphaFoldDB" id="A0A182WN60"/>
<reference evidence="1" key="2">
    <citation type="submission" date="2020-05" db="UniProtKB">
        <authorList>
            <consortium name="EnsemblMetazoa"/>
        </authorList>
    </citation>
    <scope>IDENTIFICATION</scope>
    <source>
        <strain evidence="1">MINIMUS1</strain>
    </source>
</reference>
<reference evidence="2" key="1">
    <citation type="submission" date="2013-03" db="EMBL/GenBank/DDBJ databases">
        <title>The Genome Sequence of Anopheles minimus MINIMUS1.</title>
        <authorList>
            <consortium name="The Broad Institute Genomics Platform"/>
            <person name="Neafsey D.E."/>
            <person name="Walton C."/>
            <person name="Walker B."/>
            <person name="Young S.K."/>
            <person name="Zeng Q."/>
            <person name="Gargeya S."/>
            <person name="Fitzgerald M."/>
            <person name="Haas B."/>
            <person name="Abouelleil A."/>
            <person name="Allen A.W."/>
            <person name="Alvarado L."/>
            <person name="Arachchi H.M."/>
            <person name="Berlin A.M."/>
            <person name="Chapman S.B."/>
            <person name="Gainer-Dewar J."/>
            <person name="Goldberg J."/>
            <person name="Griggs A."/>
            <person name="Gujja S."/>
            <person name="Hansen M."/>
            <person name="Howarth C."/>
            <person name="Imamovic A."/>
            <person name="Ireland A."/>
            <person name="Larimer J."/>
            <person name="McCowan C."/>
            <person name="Murphy C."/>
            <person name="Pearson M."/>
            <person name="Poon T.W."/>
            <person name="Priest M."/>
            <person name="Roberts A."/>
            <person name="Saif S."/>
            <person name="Shea T."/>
            <person name="Sisk P."/>
            <person name="Sykes S."/>
            <person name="Wortman J."/>
            <person name="Nusbaum C."/>
            <person name="Birren B."/>
        </authorList>
    </citation>
    <scope>NUCLEOTIDE SEQUENCE [LARGE SCALE GENOMIC DNA]</scope>
    <source>
        <strain evidence="2">MINIMUS1</strain>
    </source>
</reference>
<dbReference type="EnsemblMetazoa" id="AMIN014159-RA">
    <property type="protein sequence ID" value="AMIN014159-PA"/>
    <property type="gene ID" value="AMIN014159"/>
</dbReference>
<evidence type="ECO:0000313" key="1">
    <source>
        <dbReference type="EnsemblMetazoa" id="AMIN014159-PA"/>
    </source>
</evidence>
<keyword evidence="2" id="KW-1185">Reference proteome</keyword>
<accession>A0A182WN60</accession>
<organism evidence="1 2">
    <name type="scientific">Anopheles minimus</name>
    <dbReference type="NCBI Taxonomy" id="112268"/>
    <lineage>
        <taxon>Eukaryota</taxon>
        <taxon>Metazoa</taxon>
        <taxon>Ecdysozoa</taxon>
        <taxon>Arthropoda</taxon>
        <taxon>Hexapoda</taxon>
        <taxon>Insecta</taxon>
        <taxon>Pterygota</taxon>
        <taxon>Neoptera</taxon>
        <taxon>Endopterygota</taxon>
        <taxon>Diptera</taxon>
        <taxon>Nematocera</taxon>
        <taxon>Culicoidea</taxon>
        <taxon>Culicidae</taxon>
        <taxon>Anophelinae</taxon>
        <taxon>Anopheles</taxon>
    </lineage>
</organism>
<proteinExistence type="predicted"/>
<protein>
    <submittedName>
        <fullName evidence="1">Uncharacterized protein</fullName>
    </submittedName>
</protein>
<dbReference type="VEuPathDB" id="VectorBase:AMIN014159"/>
<dbReference type="Proteomes" id="UP000075920">
    <property type="component" value="Unassembled WGS sequence"/>
</dbReference>